<feature type="compositionally biased region" description="Low complexity" evidence="1">
    <location>
        <begin position="290"/>
        <end position="311"/>
    </location>
</feature>
<keyword evidence="4" id="KW-1185">Reference proteome</keyword>
<protein>
    <submittedName>
        <fullName evidence="3">Uncharacterized protein</fullName>
    </submittedName>
</protein>
<name>A0A919W2I4_9ACTN</name>
<evidence type="ECO:0000313" key="4">
    <source>
        <dbReference type="Proteomes" id="UP000677082"/>
    </source>
</evidence>
<feature type="compositionally biased region" description="Polar residues" evidence="1">
    <location>
        <begin position="401"/>
        <end position="411"/>
    </location>
</feature>
<keyword evidence="2" id="KW-1133">Transmembrane helix</keyword>
<sequence length="472" mass="48366">MRRSAYRRAAAPTGANRRLLAVGAVVAALGAVVAFTTLSSAAENDVPEGSGAGKVVNGQVILTDTCKDSKLTPHDGFQKGDRCVSTEFGEVSSAANNSSLLITESPRTVNVNTPFTLKVSTRNLIRDRFLAAGAGGYYVESSVLQNGIERGHFHTACRMLTSTREAPDPSPVPAFFVATEDKKGGKAPDTVTIQVPGLPQEGTAQCASWAGDGSHRVPMMERANETPAIDAVRIRVTANGGGQQGGNNGGQQGGNNGGQQGGNNNGGGNNGGGQNNGGNNGGQQGGNNNGGNNTNTTVSPTTAPTTKAPTNGSTTKATVKDDFTPNPTTTTVKPASTPKTKPTETKTVKPASTRTTESSESDATESESDSAEETEAEPTATAPAKPKASKSTEAAAAGDYTYSNDDGQLNSGEEPPTIDQVAAKTTQEQKSGVLALTGSNTVAFLGGAVVLMLIGLSVMALTRRRRPGTTWQ</sequence>
<feature type="compositionally biased region" description="Low complexity" evidence="1">
    <location>
        <begin position="348"/>
        <end position="358"/>
    </location>
</feature>
<gene>
    <name evidence="3" type="ORF">Ato02nite_034470</name>
</gene>
<feature type="compositionally biased region" description="Acidic residues" evidence="1">
    <location>
        <begin position="359"/>
        <end position="376"/>
    </location>
</feature>
<feature type="compositionally biased region" description="Low complexity" evidence="1">
    <location>
        <begin position="327"/>
        <end position="340"/>
    </location>
</feature>
<organism evidence="3 4">
    <name type="scientific">Paractinoplanes toevensis</name>
    <dbReference type="NCBI Taxonomy" id="571911"/>
    <lineage>
        <taxon>Bacteria</taxon>
        <taxon>Bacillati</taxon>
        <taxon>Actinomycetota</taxon>
        <taxon>Actinomycetes</taxon>
        <taxon>Micromonosporales</taxon>
        <taxon>Micromonosporaceae</taxon>
        <taxon>Paractinoplanes</taxon>
    </lineage>
</organism>
<dbReference type="Proteomes" id="UP000677082">
    <property type="component" value="Unassembled WGS sequence"/>
</dbReference>
<dbReference type="AlphaFoldDB" id="A0A919W2I4"/>
<evidence type="ECO:0000313" key="3">
    <source>
        <dbReference type="EMBL" id="GIM91654.1"/>
    </source>
</evidence>
<proteinExistence type="predicted"/>
<accession>A0A919W2I4</accession>
<feature type="region of interest" description="Disordered" evidence="1">
    <location>
        <begin position="238"/>
        <end position="416"/>
    </location>
</feature>
<feature type="transmembrane region" description="Helical" evidence="2">
    <location>
        <begin position="442"/>
        <end position="462"/>
    </location>
</feature>
<dbReference type="EMBL" id="BOQN01000049">
    <property type="protein sequence ID" value="GIM91654.1"/>
    <property type="molecule type" value="Genomic_DNA"/>
</dbReference>
<evidence type="ECO:0000256" key="2">
    <source>
        <dbReference type="SAM" id="Phobius"/>
    </source>
</evidence>
<evidence type="ECO:0000256" key="1">
    <source>
        <dbReference type="SAM" id="MobiDB-lite"/>
    </source>
</evidence>
<feature type="compositionally biased region" description="Low complexity" evidence="1">
    <location>
        <begin position="377"/>
        <end position="397"/>
    </location>
</feature>
<comment type="caution">
    <text evidence="3">The sequence shown here is derived from an EMBL/GenBank/DDBJ whole genome shotgun (WGS) entry which is preliminary data.</text>
</comment>
<keyword evidence="2" id="KW-0812">Transmembrane</keyword>
<feature type="compositionally biased region" description="Gly residues" evidence="1">
    <location>
        <begin position="239"/>
        <end position="289"/>
    </location>
</feature>
<reference evidence="3 4" key="1">
    <citation type="submission" date="2021-03" db="EMBL/GenBank/DDBJ databases">
        <title>Whole genome shotgun sequence of Actinoplanes toevensis NBRC 105298.</title>
        <authorList>
            <person name="Komaki H."/>
            <person name="Tamura T."/>
        </authorList>
    </citation>
    <scope>NUCLEOTIDE SEQUENCE [LARGE SCALE GENOMIC DNA]</scope>
    <source>
        <strain evidence="3 4">NBRC 105298</strain>
    </source>
</reference>
<keyword evidence="2" id="KW-0472">Membrane</keyword>